<evidence type="ECO:0000313" key="6">
    <source>
        <dbReference type="EMBL" id="SFJ81449.1"/>
    </source>
</evidence>
<dbReference type="PANTHER" id="PTHR24567">
    <property type="entry name" value="CRP FAMILY TRANSCRIPTIONAL REGULATORY PROTEIN"/>
    <property type="match status" value="1"/>
</dbReference>
<dbReference type="Proteomes" id="UP000243887">
    <property type="component" value="Unassembled WGS sequence"/>
</dbReference>
<reference evidence="7" key="1">
    <citation type="submission" date="2016-10" db="EMBL/GenBank/DDBJ databases">
        <authorList>
            <person name="Varghese N."/>
            <person name="Submissions S."/>
        </authorList>
    </citation>
    <scope>NUCLEOTIDE SEQUENCE [LARGE SCALE GENOMIC DNA]</scope>
    <source>
        <strain evidence="7">DSM 26542</strain>
    </source>
</reference>
<keyword evidence="2" id="KW-0238">DNA-binding</keyword>
<gene>
    <name evidence="6" type="ORF">SAMN04487893_11747</name>
</gene>
<accession>A0A1I3UFL9</accession>
<keyword evidence="1" id="KW-0805">Transcription regulation</keyword>
<keyword evidence="7" id="KW-1185">Reference proteome</keyword>
<dbReference type="GO" id="GO:0016301">
    <property type="term" value="F:kinase activity"/>
    <property type="evidence" value="ECO:0007669"/>
    <property type="project" value="UniProtKB-KW"/>
</dbReference>
<dbReference type="Gene3D" id="1.10.10.10">
    <property type="entry name" value="Winged helix-like DNA-binding domain superfamily/Winged helix DNA-binding domain"/>
    <property type="match status" value="1"/>
</dbReference>
<dbReference type="Pfam" id="PF00027">
    <property type="entry name" value="cNMP_binding"/>
    <property type="match status" value="1"/>
</dbReference>
<keyword evidence="6" id="KW-0418">Kinase</keyword>
<dbReference type="InterPro" id="IPR036390">
    <property type="entry name" value="WH_DNA-bd_sf"/>
</dbReference>
<dbReference type="Pfam" id="PF13545">
    <property type="entry name" value="HTH_Crp_2"/>
    <property type="match status" value="1"/>
</dbReference>
<evidence type="ECO:0000256" key="2">
    <source>
        <dbReference type="ARBA" id="ARBA00023125"/>
    </source>
</evidence>
<dbReference type="InterPro" id="IPR000595">
    <property type="entry name" value="cNMP-bd_dom"/>
</dbReference>
<dbReference type="SUPFAM" id="SSF46785">
    <property type="entry name" value="Winged helix' DNA-binding domain"/>
    <property type="match status" value="1"/>
</dbReference>
<organism evidence="6 7">
    <name type="scientific">Myroides guanonis</name>
    <dbReference type="NCBI Taxonomy" id="1150112"/>
    <lineage>
        <taxon>Bacteria</taxon>
        <taxon>Pseudomonadati</taxon>
        <taxon>Bacteroidota</taxon>
        <taxon>Flavobacteriia</taxon>
        <taxon>Flavobacteriales</taxon>
        <taxon>Flavobacteriaceae</taxon>
        <taxon>Myroides</taxon>
    </lineage>
</organism>
<evidence type="ECO:0000256" key="3">
    <source>
        <dbReference type="ARBA" id="ARBA00023163"/>
    </source>
</evidence>
<dbReference type="PANTHER" id="PTHR24567:SF26">
    <property type="entry name" value="REGULATORY PROTEIN YEIL"/>
    <property type="match status" value="1"/>
</dbReference>
<dbReference type="InterPro" id="IPR036388">
    <property type="entry name" value="WH-like_DNA-bd_sf"/>
</dbReference>
<evidence type="ECO:0000259" key="5">
    <source>
        <dbReference type="PROSITE" id="PS51063"/>
    </source>
</evidence>
<dbReference type="InterPro" id="IPR012318">
    <property type="entry name" value="HTH_CRP"/>
</dbReference>
<dbReference type="SUPFAM" id="SSF51206">
    <property type="entry name" value="cAMP-binding domain-like"/>
    <property type="match status" value="1"/>
</dbReference>
<dbReference type="Gene3D" id="2.60.120.10">
    <property type="entry name" value="Jelly Rolls"/>
    <property type="match status" value="1"/>
</dbReference>
<proteinExistence type="predicted"/>
<protein>
    <submittedName>
        <fullName evidence="6">cAMP-binding domain of CRP or a regulatory subunit of cAMP-dependent protein kinases</fullName>
    </submittedName>
</protein>
<feature type="domain" description="Cyclic nucleotide-binding" evidence="4">
    <location>
        <begin position="25"/>
        <end position="126"/>
    </location>
</feature>
<evidence type="ECO:0000313" key="7">
    <source>
        <dbReference type="Proteomes" id="UP000243887"/>
    </source>
</evidence>
<dbReference type="SMART" id="SM00419">
    <property type="entry name" value="HTH_CRP"/>
    <property type="match status" value="1"/>
</dbReference>
<dbReference type="InterPro" id="IPR018490">
    <property type="entry name" value="cNMP-bd_dom_sf"/>
</dbReference>
<dbReference type="STRING" id="1150112.SAMN04487893_11747"/>
<dbReference type="AlphaFoldDB" id="A0A1I3UFL9"/>
<dbReference type="EMBL" id="FORU01000017">
    <property type="protein sequence ID" value="SFJ81449.1"/>
    <property type="molecule type" value="Genomic_DNA"/>
</dbReference>
<dbReference type="GO" id="GO:0003700">
    <property type="term" value="F:DNA-binding transcription factor activity"/>
    <property type="evidence" value="ECO:0007669"/>
    <property type="project" value="TreeGrafter"/>
</dbReference>
<dbReference type="PROSITE" id="PS51063">
    <property type="entry name" value="HTH_CRP_2"/>
    <property type="match status" value="1"/>
</dbReference>
<dbReference type="InterPro" id="IPR050397">
    <property type="entry name" value="Env_Response_Regulators"/>
</dbReference>
<dbReference type="CDD" id="cd00038">
    <property type="entry name" value="CAP_ED"/>
    <property type="match status" value="1"/>
</dbReference>
<feature type="domain" description="HTH crp-type" evidence="5">
    <location>
        <begin position="159"/>
        <end position="231"/>
    </location>
</feature>
<name>A0A1I3UFL9_9FLAO</name>
<evidence type="ECO:0000256" key="1">
    <source>
        <dbReference type="ARBA" id="ARBA00023015"/>
    </source>
</evidence>
<dbReference type="SMART" id="SM00100">
    <property type="entry name" value="cNMP"/>
    <property type="match status" value="1"/>
</dbReference>
<dbReference type="PROSITE" id="PS50042">
    <property type="entry name" value="CNMP_BINDING_3"/>
    <property type="match status" value="1"/>
</dbReference>
<dbReference type="GO" id="GO:0003677">
    <property type="term" value="F:DNA binding"/>
    <property type="evidence" value="ECO:0007669"/>
    <property type="project" value="UniProtKB-KW"/>
</dbReference>
<dbReference type="InterPro" id="IPR014710">
    <property type="entry name" value="RmlC-like_jellyroll"/>
</dbReference>
<evidence type="ECO:0000259" key="4">
    <source>
        <dbReference type="PROSITE" id="PS50042"/>
    </source>
</evidence>
<sequence length="246" mass="27350">MAITPNNTKVTMSRCEQCIIREFSSLKALTRDELALISDTKNAFTVEKGQVLFNEGENLNGVFCIKEGICKLSKLSSGGKDSILKLAGKGELLGQRSMINEESSNLTAVAIEDMLVCFIPKKEVMQHFNDNNQFSLLVTKDICNHLKDADMVIANHTHRTVKERLALLLLNLEELGGKDPETGVLNIVLSREDMANMLGTATESCIRLLSELKKDDIIFVSGKKIILKNHKALRNIAEHCNHNNLK</sequence>
<keyword evidence="3" id="KW-0804">Transcription</keyword>
<dbReference type="GO" id="GO:0005829">
    <property type="term" value="C:cytosol"/>
    <property type="evidence" value="ECO:0007669"/>
    <property type="project" value="TreeGrafter"/>
</dbReference>
<keyword evidence="6" id="KW-0808">Transferase</keyword>